<keyword evidence="6 13" id="KW-0812">Transmembrane</keyword>
<protein>
    <recommendedName>
        <fullName evidence="10">D-xylose-proton symporter</fullName>
    </recommendedName>
    <alternativeName>
        <fullName evidence="11">D-xylose transporter</fullName>
    </alternativeName>
</protein>
<feature type="transmembrane region" description="Helical" evidence="13">
    <location>
        <begin position="454"/>
        <end position="475"/>
    </location>
</feature>
<evidence type="ECO:0000256" key="4">
    <source>
        <dbReference type="ARBA" id="ARBA00022475"/>
    </source>
</evidence>
<dbReference type="PANTHER" id="PTHR48020:SF12">
    <property type="entry name" value="PROTON MYO-INOSITOL COTRANSPORTER"/>
    <property type="match status" value="1"/>
</dbReference>
<dbReference type="GO" id="GO:0005886">
    <property type="term" value="C:plasma membrane"/>
    <property type="evidence" value="ECO:0007669"/>
    <property type="project" value="UniProtKB-SubCell"/>
</dbReference>
<keyword evidence="16" id="KW-1185">Reference proteome</keyword>
<feature type="transmembrane region" description="Helical" evidence="13">
    <location>
        <begin position="321"/>
        <end position="342"/>
    </location>
</feature>
<dbReference type="KEGG" id="pmaw:MACH26_05060"/>
<proteinExistence type="inferred from homology"/>
<evidence type="ECO:0000259" key="14">
    <source>
        <dbReference type="PROSITE" id="PS50850"/>
    </source>
</evidence>
<feature type="transmembrane region" description="Helical" evidence="13">
    <location>
        <begin position="161"/>
        <end position="183"/>
    </location>
</feature>
<dbReference type="FunFam" id="1.20.1250.20:FF:000122">
    <property type="entry name" value="D-xylose transporter XylE"/>
    <property type="match status" value="1"/>
</dbReference>
<sequence length="486" mass="51593">MAEHNNKNNSTQDSVAPAAQIAAAEEQAVSVAYVIFISAVAAIGGFLFGFDSGVINGTVGALEKAFNANDVATGFNVASVLLGCALGALLAGPIADKVGRKPVMIITAIIFAVSAFGSGIAESSPEFIFYRLLGGLGVGAASVLAPAYISEVAPASLRGRLATLQQMAIVLGLFAAFLSNFTIASYTGGASEAGWLGIDSWRWMFWMEIIPATLFFIGVLLIPESPRFLVAQGEDNKAKGVFERIAPGVATAQIDEIKRSLKSDHKPALRDLFIEGSRKIHPIIWVGVALSVFQQFVGINVVFYYGAELWQAAGFDESQSLFINVLGGVTNVASTFIAIALIDKIGRKPLLLIGSTGMAIMLSILTYLFSTAGLDEAGKLALTDANGTFALVAANLYIVFFGMSWGPVVWVLLGEMFNNRIRGAALALAASAQWLANFLVTMTFPILLTQTGLGGAYGLYASSALISLFFVHRYVKETRGRRLEEM</sequence>
<evidence type="ECO:0000256" key="7">
    <source>
        <dbReference type="ARBA" id="ARBA00022989"/>
    </source>
</evidence>
<keyword evidence="7 13" id="KW-1133">Transmembrane helix</keyword>
<dbReference type="PROSITE" id="PS00216">
    <property type="entry name" value="SUGAR_TRANSPORT_1"/>
    <property type="match status" value="2"/>
</dbReference>
<keyword evidence="8 13" id="KW-0472">Membrane</keyword>
<name>A0AA48KT37_9ALTE</name>
<evidence type="ECO:0000313" key="16">
    <source>
        <dbReference type="Proteomes" id="UP001333710"/>
    </source>
</evidence>
<organism evidence="15 16">
    <name type="scientific">Planctobacterium marinum</name>
    <dbReference type="NCBI Taxonomy" id="1631968"/>
    <lineage>
        <taxon>Bacteria</taxon>
        <taxon>Pseudomonadati</taxon>
        <taxon>Pseudomonadota</taxon>
        <taxon>Gammaproteobacteria</taxon>
        <taxon>Alteromonadales</taxon>
        <taxon>Alteromonadaceae</taxon>
        <taxon>Planctobacterium</taxon>
    </lineage>
</organism>
<evidence type="ECO:0000256" key="5">
    <source>
        <dbReference type="ARBA" id="ARBA00022597"/>
    </source>
</evidence>
<feature type="transmembrane region" description="Helical" evidence="13">
    <location>
        <begin position="71"/>
        <end position="91"/>
    </location>
</feature>
<evidence type="ECO:0000256" key="12">
    <source>
        <dbReference type="RuleBase" id="RU003346"/>
    </source>
</evidence>
<feature type="transmembrane region" description="Helical" evidence="13">
    <location>
        <begin position="349"/>
        <end position="369"/>
    </location>
</feature>
<keyword evidence="5" id="KW-0762">Sugar transport</keyword>
<feature type="transmembrane region" description="Helical" evidence="13">
    <location>
        <begin position="31"/>
        <end position="51"/>
    </location>
</feature>
<dbReference type="Gene3D" id="1.20.1250.20">
    <property type="entry name" value="MFS general substrate transporter like domains"/>
    <property type="match status" value="2"/>
</dbReference>
<dbReference type="EMBL" id="AP027272">
    <property type="protein sequence ID" value="BDX04985.1"/>
    <property type="molecule type" value="Genomic_DNA"/>
</dbReference>
<gene>
    <name evidence="15" type="primary">xylE</name>
    <name evidence="15" type="ORF">MACH26_05060</name>
</gene>
<evidence type="ECO:0000256" key="13">
    <source>
        <dbReference type="SAM" id="Phobius"/>
    </source>
</evidence>
<dbReference type="InterPro" id="IPR036259">
    <property type="entry name" value="MFS_trans_sf"/>
</dbReference>
<evidence type="ECO:0000256" key="10">
    <source>
        <dbReference type="ARBA" id="ARBA00070440"/>
    </source>
</evidence>
<dbReference type="InterPro" id="IPR050814">
    <property type="entry name" value="Myo-inositol_Transporter"/>
</dbReference>
<dbReference type="Pfam" id="PF00083">
    <property type="entry name" value="Sugar_tr"/>
    <property type="match status" value="1"/>
</dbReference>
<dbReference type="SUPFAM" id="SSF103473">
    <property type="entry name" value="MFS general substrate transporter"/>
    <property type="match status" value="1"/>
</dbReference>
<dbReference type="Proteomes" id="UP001333710">
    <property type="component" value="Chromosome"/>
</dbReference>
<dbReference type="InterPro" id="IPR020846">
    <property type="entry name" value="MFS_dom"/>
</dbReference>
<feature type="transmembrane region" description="Helical" evidence="13">
    <location>
        <begin position="103"/>
        <end position="121"/>
    </location>
</feature>
<dbReference type="RefSeq" id="WP_338290892.1">
    <property type="nucleotide sequence ID" value="NZ_AP027272.1"/>
</dbReference>
<comment type="catalytic activity">
    <reaction evidence="9">
        <text>D-xylose(in) + H(+)(in) = D-xylose(out) + H(+)(out)</text>
        <dbReference type="Rhea" id="RHEA:28959"/>
        <dbReference type="ChEBI" id="CHEBI:15378"/>
        <dbReference type="ChEBI" id="CHEBI:53455"/>
    </reaction>
    <physiologicalReaction direction="right-to-left" evidence="9">
        <dbReference type="Rhea" id="RHEA:28961"/>
    </physiologicalReaction>
</comment>
<evidence type="ECO:0000256" key="11">
    <source>
        <dbReference type="ARBA" id="ARBA00076792"/>
    </source>
</evidence>
<evidence type="ECO:0000256" key="8">
    <source>
        <dbReference type="ARBA" id="ARBA00023136"/>
    </source>
</evidence>
<feature type="transmembrane region" description="Helical" evidence="13">
    <location>
        <begin position="203"/>
        <end position="222"/>
    </location>
</feature>
<dbReference type="CDD" id="cd17359">
    <property type="entry name" value="MFS_XylE_like"/>
    <property type="match status" value="1"/>
</dbReference>
<comment type="subcellular location">
    <subcellularLocation>
        <location evidence="1">Cell membrane</location>
        <topology evidence="1">Multi-pass membrane protein</topology>
    </subcellularLocation>
</comment>
<dbReference type="GO" id="GO:0022857">
    <property type="term" value="F:transmembrane transporter activity"/>
    <property type="evidence" value="ECO:0007669"/>
    <property type="project" value="InterPro"/>
</dbReference>
<feature type="transmembrane region" description="Helical" evidence="13">
    <location>
        <begin position="425"/>
        <end position="448"/>
    </location>
</feature>
<comment type="similarity">
    <text evidence="2 12">Belongs to the major facilitator superfamily. Sugar transporter (TC 2.A.1.1) family.</text>
</comment>
<evidence type="ECO:0000256" key="6">
    <source>
        <dbReference type="ARBA" id="ARBA00022692"/>
    </source>
</evidence>
<dbReference type="InterPro" id="IPR047984">
    <property type="entry name" value="XylE-like"/>
</dbReference>
<dbReference type="PANTHER" id="PTHR48020">
    <property type="entry name" value="PROTON MYO-INOSITOL COTRANSPORTER"/>
    <property type="match status" value="1"/>
</dbReference>
<evidence type="ECO:0000256" key="1">
    <source>
        <dbReference type="ARBA" id="ARBA00004651"/>
    </source>
</evidence>
<dbReference type="InterPro" id="IPR005828">
    <property type="entry name" value="MFS_sugar_transport-like"/>
</dbReference>
<keyword evidence="3 12" id="KW-0813">Transport</keyword>
<dbReference type="PRINTS" id="PR00171">
    <property type="entry name" value="SUGRTRNSPORT"/>
</dbReference>
<dbReference type="InterPro" id="IPR005829">
    <property type="entry name" value="Sugar_transporter_CS"/>
</dbReference>
<reference evidence="15" key="1">
    <citation type="submission" date="2023-01" db="EMBL/GenBank/DDBJ databases">
        <title>Complete genome sequence of Planctobacterium marinum strain Dej080120_11.</title>
        <authorList>
            <person name="Ueki S."/>
            <person name="Maruyama F."/>
        </authorList>
    </citation>
    <scope>NUCLEOTIDE SEQUENCE</scope>
    <source>
        <strain evidence="15">Dej080120_11</strain>
    </source>
</reference>
<evidence type="ECO:0000256" key="2">
    <source>
        <dbReference type="ARBA" id="ARBA00010992"/>
    </source>
</evidence>
<dbReference type="NCBIfam" id="TIGR00879">
    <property type="entry name" value="SP"/>
    <property type="match status" value="1"/>
</dbReference>
<feature type="domain" description="Major facilitator superfamily (MFS) profile" evidence="14">
    <location>
        <begin position="37"/>
        <end position="479"/>
    </location>
</feature>
<dbReference type="InterPro" id="IPR003663">
    <property type="entry name" value="Sugar/inositol_transpt"/>
</dbReference>
<evidence type="ECO:0000256" key="9">
    <source>
        <dbReference type="ARBA" id="ARBA00050593"/>
    </source>
</evidence>
<accession>A0AA48KT37</accession>
<evidence type="ECO:0000256" key="3">
    <source>
        <dbReference type="ARBA" id="ARBA00022448"/>
    </source>
</evidence>
<feature type="transmembrane region" description="Helical" evidence="13">
    <location>
        <begin position="283"/>
        <end position="306"/>
    </location>
</feature>
<feature type="transmembrane region" description="Helical" evidence="13">
    <location>
        <begin position="127"/>
        <end position="149"/>
    </location>
</feature>
<dbReference type="AlphaFoldDB" id="A0AA48KT37"/>
<dbReference type="PROSITE" id="PS50850">
    <property type="entry name" value="MFS"/>
    <property type="match status" value="1"/>
</dbReference>
<keyword evidence="4" id="KW-1003">Cell membrane</keyword>
<evidence type="ECO:0000313" key="15">
    <source>
        <dbReference type="EMBL" id="BDX04985.1"/>
    </source>
</evidence>
<dbReference type="PROSITE" id="PS00217">
    <property type="entry name" value="SUGAR_TRANSPORT_2"/>
    <property type="match status" value="1"/>
</dbReference>
<feature type="transmembrane region" description="Helical" evidence="13">
    <location>
        <begin position="389"/>
        <end position="413"/>
    </location>
</feature>